<evidence type="ECO:0000313" key="3">
    <source>
        <dbReference type="EMBL" id="OHA17681.1"/>
    </source>
</evidence>
<dbReference type="AlphaFoldDB" id="A0A1G2M3R0"/>
<dbReference type="Gene3D" id="3.40.50.1370">
    <property type="entry name" value="Aspartate/ornithine carbamoyltransferase"/>
    <property type="match status" value="2"/>
</dbReference>
<reference evidence="3 4" key="1">
    <citation type="journal article" date="2016" name="Nat. Commun.">
        <title>Thousands of microbial genomes shed light on interconnected biogeochemical processes in an aquifer system.</title>
        <authorList>
            <person name="Anantharaman K."/>
            <person name="Brown C.T."/>
            <person name="Hug L.A."/>
            <person name="Sharon I."/>
            <person name="Castelle C.J."/>
            <person name="Probst A.J."/>
            <person name="Thomas B.C."/>
            <person name="Singh A."/>
            <person name="Wilkins M.J."/>
            <person name="Karaoz U."/>
            <person name="Brodie E.L."/>
            <person name="Williams K.H."/>
            <person name="Hubbard S.S."/>
            <person name="Banfield J.F."/>
        </authorList>
    </citation>
    <scope>NUCLEOTIDE SEQUENCE [LARGE SCALE GENOMIC DNA]</scope>
</reference>
<dbReference type="InterPro" id="IPR006132">
    <property type="entry name" value="Asp/Orn_carbamoyltranf_P-bd"/>
</dbReference>
<keyword evidence="1" id="KW-0808">Transferase</keyword>
<name>A0A1G2M3R0_9BACT</name>
<dbReference type="InterPro" id="IPR036901">
    <property type="entry name" value="Asp/Orn_carbamoylTrfase_sf"/>
</dbReference>
<protein>
    <recommendedName>
        <fullName evidence="2">Aspartate/ornithine carbamoyltransferase carbamoyl-P binding domain-containing protein</fullName>
    </recommendedName>
</protein>
<accession>A0A1G2M3R0</accession>
<proteinExistence type="predicted"/>
<dbReference type="PANTHER" id="PTHR45753">
    <property type="entry name" value="ORNITHINE CARBAMOYLTRANSFERASE, MITOCHONDRIAL"/>
    <property type="match status" value="1"/>
</dbReference>
<evidence type="ECO:0000259" key="2">
    <source>
        <dbReference type="Pfam" id="PF02729"/>
    </source>
</evidence>
<dbReference type="GO" id="GO:0016597">
    <property type="term" value="F:amino acid binding"/>
    <property type="evidence" value="ECO:0007669"/>
    <property type="project" value="InterPro"/>
</dbReference>
<dbReference type="Pfam" id="PF02729">
    <property type="entry name" value="OTCace_N"/>
    <property type="match status" value="1"/>
</dbReference>
<dbReference type="EMBL" id="MHRF01000013">
    <property type="protein sequence ID" value="OHA17681.1"/>
    <property type="molecule type" value="Genomic_DNA"/>
</dbReference>
<dbReference type="PANTHER" id="PTHR45753:SF6">
    <property type="entry name" value="ASPARTATE CARBAMOYLTRANSFERASE"/>
    <property type="match status" value="1"/>
</dbReference>
<dbReference type="GO" id="GO:0006520">
    <property type="term" value="P:amino acid metabolic process"/>
    <property type="evidence" value="ECO:0007669"/>
    <property type="project" value="InterPro"/>
</dbReference>
<dbReference type="Proteomes" id="UP000178873">
    <property type="component" value="Unassembled WGS sequence"/>
</dbReference>
<dbReference type="STRING" id="1802301.A2664_03630"/>
<feature type="domain" description="Aspartate/ornithine carbamoyltransferase carbamoyl-P binding" evidence="2">
    <location>
        <begin position="5"/>
        <end position="144"/>
    </location>
</feature>
<evidence type="ECO:0000256" key="1">
    <source>
        <dbReference type="ARBA" id="ARBA00022679"/>
    </source>
</evidence>
<evidence type="ECO:0000313" key="4">
    <source>
        <dbReference type="Proteomes" id="UP000178873"/>
    </source>
</evidence>
<dbReference type="GO" id="GO:0016743">
    <property type="term" value="F:carboxyl- or carbamoyltransferase activity"/>
    <property type="evidence" value="ECO:0007669"/>
    <property type="project" value="InterPro"/>
</dbReference>
<comment type="caution">
    <text evidence="3">The sequence shown here is derived from an EMBL/GenBank/DDBJ whole genome shotgun (WGS) entry which is preliminary data.</text>
</comment>
<gene>
    <name evidence="3" type="ORF">A2664_03630</name>
</gene>
<organism evidence="3 4">
    <name type="scientific">Candidatus Taylorbacteria bacterium RIFCSPHIGHO2_01_FULL_46_22b</name>
    <dbReference type="NCBI Taxonomy" id="1802301"/>
    <lineage>
        <taxon>Bacteria</taxon>
        <taxon>Candidatus Tayloriibacteriota</taxon>
    </lineage>
</organism>
<sequence length="314" mass="34385">MNKIKHFSQVNDFTKEDFDEVFRRAKIFDVKGKDFTHVAPGKVLGLGFFQESTRTASGLQSAIIRLGGGWNGIPSPAGSYVNIGEESMDDTLNSLSDSADILGIRHKNFDLATYSKKATVPLINGMCGGDEHSAGALGMAYTIAKKMGKMDNLKVGMYGMVKSSRPSKAITRLLAKYGATFYVDPVIPEFNTPDYIKKEAEASGAKFITAPVKDFIGEVDYFSVIEGLPQAGEDPKHLEAYNKDFQIMGKKDFALLGKQSSFSYGMPGAMTDGRMIVNMTEADADSRCITHAMLKDWTAVMMALITYLLDIKVK</sequence>
<dbReference type="SUPFAM" id="SSF53671">
    <property type="entry name" value="Aspartate/ornithine carbamoyltransferase"/>
    <property type="match status" value="1"/>
</dbReference>